<feature type="compositionally biased region" description="Low complexity" evidence="10">
    <location>
        <begin position="570"/>
        <end position="583"/>
    </location>
</feature>
<keyword evidence="8" id="KW-0675">Receptor</keyword>
<name>A0A9Q0RMT3_BLOTA</name>
<evidence type="ECO:0000256" key="2">
    <source>
        <dbReference type="ARBA" id="ARBA00010663"/>
    </source>
</evidence>
<reference evidence="13" key="1">
    <citation type="submission" date="2022-12" db="EMBL/GenBank/DDBJ databases">
        <title>Genome assemblies of Blomia tropicalis.</title>
        <authorList>
            <person name="Cui Y."/>
        </authorList>
    </citation>
    <scope>NUCLEOTIDE SEQUENCE</scope>
    <source>
        <tissue evidence="13">Adult mites</tissue>
    </source>
</reference>
<dbReference type="Proteomes" id="UP001142055">
    <property type="component" value="Chromosome 2"/>
</dbReference>
<comment type="caution">
    <text evidence="13">The sequence shown here is derived from an EMBL/GenBank/DDBJ whole genome shotgun (WGS) entry which is preliminary data.</text>
</comment>
<evidence type="ECO:0000256" key="3">
    <source>
        <dbReference type="ARBA" id="ARBA00022475"/>
    </source>
</evidence>
<keyword evidence="9" id="KW-0807">Transducer</keyword>
<evidence type="ECO:0000256" key="1">
    <source>
        <dbReference type="ARBA" id="ARBA00004651"/>
    </source>
</evidence>
<evidence type="ECO:0000313" key="13">
    <source>
        <dbReference type="EMBL" id="KAJ6218861.1"/>
    </source>
</evidence>
<dbReference type="PANTHER" id="PTHR46925">
    <property type="entry name" value="G-PROTEIN COUPLED RECEPTOR TKR-1-RELATED"/>
    <property type="match status" value="1"/>
</dbReference>
<dbReference type="InterPro" id="IPR001681">
    <property type="entry name" value="Neurokn_rcpt"/>
</dbReference>
<evidence type="ECO:0000259" key="12">
    <source>
        <dbReference type="PROSITE" id="PS50262"/>
    </source>
</evidence>
<feature type="region of interest" description="Disordered" evidence="10">
    <location>
        <begin position="530"/>
        <end position="594"/>
    </location>
</feature>
<comment type="similarity">
    <text evidence="2">Belongs to the G-protein coupled receptor 1 family.</text>
</comment>
<dbReference type="Gene3D" id="1.20.1070.10">
    <property type="entry name" value="Rhodopsin 7-helix transmembrane proteins"/>
    <property type="match status" value="1"/>
</dbReference>
<feature type="transmembrane region" description="Helical" evidence="11">
    <location>
        <begin position="409"/>
        <end position="429"/>
    </location>
</feature>
<dbReference type="SUPFAM" id="SSF81321">
    <property type="entry name" value="Family A G protein-coupled receptor-like"/>
    <property type="match status" value="1"/>
</dbReference>
<dbReference type="PRINTS" id="PR00237">
    <property type="entry name" value="GPCRRHODOPSN"/>
</dbReference>
<dbReference type="PROSITE" id="PS50262">
    <property type="entry name" value="G_PROTEIN_RECEP_F1_2"/>
    <property type="match status" value="1"/>
</dbReference>
<comment type="subcellular location">
    <subcellularLocation>
        <location evidence="1">Cell membrane</location>
        <topology evidence="1">Multi-pass membrane protein</topology>
    </subcellularLocation>
</comment>
<dbReference type="AlphaFoldDB" id="A0A9Q0RMT3"/>
<evidence type="ECO:0000256" key="8">
    <source>
        <dbReference type="ARBA" id="ARBA00023170"/>
    </source>
</evidence>
<accession>A0A9Q0RMT3</accession>
<dbReference type="EMBL" id="JAPWDV010000002">
    <property type="protein sequence ID" value="KAJ6218861.1"/>
    <property type="molecule type" value="Genomic_DNA"/>
</dbReference>
<feature type="compositionally biased region" description="Polar residues" evidence="10">
    <location>
        <begin position="560"/>
        <end position="569"/>
    </location>
</feature>
<evidence type="ECO:0000256" key="11">
    <source>
        <dbReference type="SAM" id="Phobius"/>
    </source>
</evidence>
<evidence type="ECO:0000256" key="6">
    <source>
        <dbReference type="ARBA" id="ARBA00023040"/>
    </source>
</evidence>
<evidence type="ECO:0000256" key="5">
    <source>
        <dbReference type="ARBA" id="ARBA00022989"/>
    </source>
</evidence>
<feature type="transmembrane region" description="Helical" evidence="11">
    <location>
        <begin position="449"/>
        <end position="471"/>
    </location>
</feature>
<keyword evidence="7 11" id="KW-0472">Membrane</keyword>
<dbReference type="GO" id="GO:0004995">
    <property type="term" value="F:tachykinin receptor activity"/>
    <property type="evidence" value="ECO:0007669"/>
    <property type="project" value="InterPro"/>
</dbReference>
<evidence type="ECO:0000256" key="7">
    <source>
        <dbReference type="ARBA" id="ARBA00023136"/>
    </source>
</evidence>
<evidence type="ECO:0000256" key="4">
    <source>
        <dbReference type="ARBA" id="ARBA00022692"/>
    </source>
</evidence>
<evidence type="ECO:0000256" key="9">
    <source>
        <dbReference type="ARBA" id="ARBA00023224"/>
    </source>
</evidence>
<feature type="domain" description="G-protein coupled receptors family 1 profile" evidence="12">
    <location>
        <begin position="200"/>
        <end position="468"/>
    </location>
</feature>
<feature type="transmembrane region" description="Helical" evidence="11">
    <location>
        <begin position="298"/>
        <end position="319"/>
    </location>
</feature>
<dbReference type="OMA" id="LIVINEW"/>
<keyword evidence="3" id="KW-1003">Cell membrane</keyword>
<sequence length="594" mass="67417">MCLTIMKTWENILIRWYLLGTITKIYSVVGHQSIATIKSMITKPFENSSSIILNNQIELSLPSTKIDSSSSSSSSTYSTNNIIRLIRSTTTLNYTNVYGITNPSLTFSPSPIYHETINGNIATNSLTYSMNNTIYRHVSDLFDEMNTLTTLTTTTSSTISSTIVDHNNGTSKDNFYNSSWNIHLLWYTIFGLMITIGLIANLLIVATISGHKSLHTVTNCFLLNLTISDLVTLLFNAIFNLVFMLNGHWPFGKTSCVMTNFITNLTIAASVFTIIFTSKERYNAIVHPLRKRLTKRRAIVQIVIIWLASSLFALPTLVFSRTVDIRFPSGPMKGQIQRTICLLKWPDGYVGHSRFDFIYNLLFLVLTYILPLMSMAIAYTLMARVLWGSKQIGESTQAQMNLVCSKQKVVRMLICVVAVFGVCWLPYHIYFLCTYQWPQLVARKATQHIYLGIYWLAMSNSMLNPIILLLMNRRFRRYSTKFLNCNPFNRVFSCIASAQSLPSEACHTAIVTLGPNHQEAHTVLLNNGLKEQSHKQQQQKQLSPSYRYSENNCPNNNPNYLTPSNCHSINNNNNNNEENGSNNHQYHKTNSPEQ</sequence>
<feature type="transmembrane region" description="Helical" evidence="11">
    <location>
        <begin position="220"/>
        <end position="245"/>
    </location>
</feature>
<organism evidence="13 14">
    <name type="scientific">Blomia tropicalis</name>
    <name type="common">Mite</name>
    <dbReference type="NCBI Taxonomy" id="40697"/>
    <lineage>
        <taxon>Eukaryota</taxon>
        <taxon>Metazoa</taxon>
        <taxon>Ecdysozoa</taxon>
        <taxon>Arthropoda</taxon>
        <taxon>Chelicerata</taxon>
        <taxon>Arachnida</taxon>
        <taxon>Acari</taxon>
        <taxon>Acariformes</taxon>
        <taxon>Sarcoptiformes</taxon>
        <taxon>Astigmata</taxon>
        <taxon>Glycyphagoidea</taxon>
        <taxon>Echimyopodidae</taxon>
        <taxon>Blomia</taxon>
    </lineage>
</organism>
<dbReference type="PANTHER" id="PTHR46925:SF2">
    <property type="entry name" value="G-PROTEIN COUPLED RECEPTOR TKR-1-RELATED"/>
    <property type="match status" value="1"/>
</dbReference>
<keyword evidence="6" id="KW-0297">G-protein coupled receptor</keyword>
<evidence type="ECO:0000256" key="10">
    <source>
        <dbReference type="SAM" id="MobiDB-lite"/>
    </source>
</evidence>
<dbReference type="InterPro" id="IPR017452">
    <property type="entry name" value="GPCR_Rhodpsn_7TM"/>
</dbReference>
<dbReference type="Pfam" id="PF00001">
    <property type="entry name" value="7tm_1"/>
    <property type="match status" value="1"/>
</dbReference>
<feature type="transmembrane region" description="Helical" evidence="11">
    <location>
        <begin position="357"/>
        <end position="381"/>
    </location>
</feature>
<keyword evidence="14" id="KW-1185">Reference proteome</keyword>
<protein>
    <recommendedName>
        <fullName evidence="12">G-protein coupled receptors family 1 profile domain-containing protein</fullName>
    </recommendedName>
</protein>
<feature type="transmembrane region" description="Helical" evidence="11">
    <location>
        <begin position="257"/>
        <end position="277"/>
    </location>
</feature>
<dbReference type="GO" id="GO:0005886">
    <property type="term" value="C:plasma membrane"/>
    <property type="evidence" value="ECO:0007669"/>
    <property type="project" value="UniProtKB-SubCell"/>
</dbReference>
<proteinExistence type="inferred from homology"/>
<keyword evidence="4 11" id="KW-0812">Transmembrane</keyword>
<evidence type="ECO:0000313" key="14">
    <source>
        <dbReference type="Proteomes" id="UP001142055"/>
    </source>
</evidence>
<keyword evidence="5 11" id="KW-1133">Transmembrane helix</keyword>
<gene>
    <name evidence="13" type="ORF">RDWZM_004673</name>
</gene>
<dbReference type="InterPro" id="IPR000276">
    <property type="entry name" value="GPCR_Rhodpsn"/>
</dbReference>
<feature type="transmembrane region" description="Helical" evidence="11">
    <location>
        <begin position="184"/>
        <end position="208"/>
    </location>
</feature>